<dbReference type="RefSeq" id="WP_182462527.1">
    <property type="nucleotide sequence ID" value="NZ_CP059732.1"/>
</dbReference>
<evidence type="ECO:0000313" key="3">
    <source>
        <dbReference type="Proteomes" id="UP000515369"/>
    </source>
</evidence>
<feature type="domain" description="YHYH" evidence="1">
    <location>
        <begin position="182"/>
        <end position="281"/>
    </location>
</feature>
<protein>
    <submittedName>
        <fullName evidence="2">YHYH protein</fullName>
    </submittedName>
</protein>
<organism evidence="2 3">
    <name type="scientific">Spirosoma foliorum</name>
    <dbReference type="NCBI Taxonomy" id="2710596"/>
    <lineage>
        <taxon>Bacteria</taxon>
        <taxon>Pseudomonadati</taxon>
        <taxon>Bacteroidota</taxon>
        <taxon>Cytophagia</taxon>
        <taxon>Cytophagales</taxon>
        <taxon>Cytophagaceae</taxon>
        <taxon>Spirosoma</taxon>
    </lineage>
</organism>
<keyword evidence="3" id="KW-1185">Reference proteome</keyword>
<dbReference type="InterPro" id="IPR025924">
    <property type="entry name" value="YHYH_dom"/>
</dbReference>
<dbReference type="KEGG" id="sfol:H3H32_09970"/>
<dbReference type="Pfam" id="PF14240">
    <property type="entry name" value="YHYH"/>
    <property type="match status" value="1"/>
</dbReference>
<dbReference type="EMBL" id="CP059732">
    <property type="protein sequence ID" value="QMW05180.1"/>
    <property type="molecule type" value="Genomic_DNA"/>
</dbReference>
<evidence type="ECO:0000259" key="1">
    <source>
        <dbReference type="Pfam" id="PF14240"/>
    </source>
</evidence>
<dbReference type="AlphaFoldDB" id="A0A7G5H238"/>
<proteinExistence type="predicted"/>
<reference evidence="2 3" key="1">
    <citation type="submission" date="2020-07" db="EMBL/GenBank/DDBJ databases">
        <title>Spirosoma foliorum sp. nov., isolated from the leaves on the Nejang mountain Korea, Republic of.</title>
        <authorList>
            <person name="Ho H."/>
            <person name="Lee Y.-J."/>
            <person name="Nurcahyanto D.-A."/>
            <person name="Kim S.-G."/>
        </authorList>
    </citation>
    <scope>NUCLEOTIDE SEQUENCE [LARGE SCALE GENOMIC DNA]</scope>
    <source>
        <strain evidence="2 3">PL0136</strain>
    </source>
</reference>
<name>A0A7G5H238_9BACT</name>
<accession>A0A7G5H238</accession>
<dbReference type="PROSITE" id="PS51257">
    <property type="entry name" value="PROKAR_LIPOPROTEIN"/>
    <property type="match status" value="1"/>
</dbReference>
<dbReference type="Proteomes" id="UP000515369">
    <property type="component" value="Chromosome"/>
</dbReference>
<gene>
    <name evidence="2" type="ORF">H3H32_09970</name>
</gene>
<evidence type="ECO:0000313" key="2">
    <source>
        <dbReference type="EMBL" id="QMW05180.1"/>
    </source>
</evidence>
<sequence length="331" mass="35327">MFLYPKKHYAALTIFCVGVAASLILITGGCSKDATTVNPTDEVVIEVDPSLFIQAGLAEPITKVTKTLSDGTSTTCYKIVTNNTPTEHAVGPWCPTNITDNASKGGIWFEVGKVYDVDGAFIKNLASFYNDAVWKLYNTDGSIKVTNTKTACEAAARPNVDPAYNNYCVECQPSYVSGLKKTFYIPVKPVKLSKPVSVMGMMGSVIGIAFNGVNFDPPAPTSAILGAHTLAPMDDAGGHVNTSTGYHYHAATGMTKKVTQSDGHAAMIGYALDGYGMYERLDASGKEPSDLDDSRGHYDATRGYHYHVASAGSNSFINNFRGAQGSFSVSF</sequence>